<comment type="similarity">
    <text evidence="1">Belongs to the REF/SRPP family.</text>
</comment>
<reference evidence="2 3" key="1">
    <citation type="journal article" date="2013" name="Proc. Natl. Acad. Sci. U.S.A.">
        <title>Fine-scale variation in meiotic recombination in Mimulus inferred from population shotgun sequencing.</title>
        <authorList>
            <person name="Hellsten U."/>
            <person name="Wright K.M."/>
            <person name="Jenkins J."/>
            <person name="Shu S."/>
            <person name="Yuan Y."/>
            <person name="Wessler S.R."/>
            <person name="Schmutz J."/>
            <person name="Willis J.H."/>
            <person name="Rokhsar D.S."/>
        </authorList>
    </citation>
    <scope>NUCLEOTIDE SEQUENCE [LARGE SCALE GENOMIC DNA]</scope>
    <source>
        <strain evidence="3">cv. DUN x IM62</strain>
    </source>
</reference>
<dbReference type="PANTHER" id="PTHR33732">
    <property type="entry name" value="REF/SRPP-LIKE PROTEIN OS05G0151300/LOC_OS05G05940"/>
    <property type="match status" value="1"/>
</dbReference>
<dbReference type="Pfam" id="PF05755">
    <property type="entry name" value="REF"/>
    <property type="match status" value="1"/>
</dbReference>
<name>A0A022RPV0_ERYGU</name>
<dbReference type="OrthoDB" id="1901372at2759"/>
<dbReference type="STRING" id="4155.A0A022RPV0"/>
<dbReference type="Proteomes" id="UP000030748">
    <property type="component" value="Unassembled WGS sequence"/>
</dbReference>
<dbReference type="AlphaFoldDB" id="A0A022RPV0"/>
<evidence type="ECO:0000256" key="1">
    <source>
        <dbReference type="ARBA" id="ARBA00009737"/>
    </source>
</evidence>
<keyword evidence="3" id="KW-1185">Reference proteome</keyword>
<evidence type="ECO:0000313" key="3">
    <source>
        <dbReference type="Proteomes" id="UP000030748"/>
    </source>
</evidence>
<organism evidence="2 3">
    <name type="scientific">Erythranthe guttata</name>
    <name type="common">Yellow monkey flower</name>
    <name type="synonym">Mimulus guttatus</name>
    <dbReference type="NCBI Taxonomy" id="4155"/>
    <lineage>
        <taxon>Eukaryota</taxon>
        <taxon>Viridiplantae</taxon>
        <taxon>Streptophyta</taxon>
        <taxon>Embryophyta</taxon>
        <taxon>Tracheophyta</taxon>
        <taxon>Spermatophyta</taxon>
        <taxon>Magnoliopsida</taxon>
        <taxon>eudicotyledons</taxon>
        <taxon>Gunneridae</taxon>
        <taxon>Pentapetalae</taxon>
        <taxon>asterids</taxon>
        <taxon>lamiids</taxon>
        <taxon>Lamiales</taxon>
        <taxon>Phrymaceae</taxon>
        <taxon>Erythranthe</taxon>
    </lineage>
</organism>
<accession>A0A022RPV0</accession>
<dbReference type="EMBL" id="KI630313">
    <property type="protein sequence ID" value="EYU42094.1"/>
    <property type="molecule type" value="Genomic_DNA"/>
</dbReference>
<proteinExistence type="inferred from homology"/>
<dbReference type="PANTHER" id="PTHR33732:SF2">
    <property type="entry name" value="REF_SRPP-LIKE PROTEIN"/>
    <property type="match status" value="1"/>
</dbReference>
<evidence type="ECO:0000313" key="2">
    <source>
        <dbReference type="EMBL" id="EYU42094.1"/>
    </source>
</evidence>
<gene>
    <name evidence="2" type="ORF">MIMGU_mgv1a013027mg</name>
</gene>
<dbReference type="KEGG" id="egt:105952638"/>
<protein>
    <recommendedName>
        <fullName evidence="4">REF/SRPP-like protein</fullName>
    </recommendedName>
</protein>
<dbReference type="eggNOG" id="ENOG502QWHP">
    <property type="taxonomic scope" value="Eukaryota"/>
</dbReference>
<evidence type="ECO:0008006" key="4">
    <source>
        <dbReference type="Google" id="ProtNLM"/>
    </source>
</evidence>
<dbReference type="PhylomeDB" id="A0A022RPV0"/>
<sequence length="232" mass="25263">MATSEVEVEGRDQKLKHLGFMRILAINAVVLVSDLYGYAKQNSGALKSSIGKVENAVTAVVAPVYEKFKGVPNEILIFLDTKVDEATVKFDECAPPAAKNAVVKAQSFVKRATQVAHDLAEEAKVDGPIAAVSHAGAISKEFALSQIVFVWYKANQYPTLHGVFEIAVPTATHWSEKYNKIVKDYATKGYSFFNYVPLVPVEEMSKAYKQVEAAAHKKTDTGSSSESESGKD</sequence>
<dbReference type="OMA" id="TEYKYFV"/>
<dbReference type="InterPro" id="IPR008802">
    <property type="entry name" value="REF"/>
</dbReference>